<evidence type="ECO:0000256" key="6">
    <source>
        <dbReference type="ARBA" id="ARBA00023012"/>
    </source>
</evidence>
<dbReference type="Gene3D" id="1.10.287.130">
    <property type="match status" value="1"/>
</dbReference>
<dbReference type="SUPFAM" id="SSF48452">
    <property type="entry name" value="TPR-like"/>
    <property type="match status" value="2"/>
</dbReference>
<evidence type="ECO:0000256" key="4">
    <source>
        <dbReference type="ARBA" id="ARBA00022679"/>
    </source>
</evidence>
<dbReference type="SUPFAM" id="SSF47384">
    <property type="entry name" value="Homodimeric domain of signal transducing histidine kinase"/>
    <property type="match status" value="1"/>
</dbReference>
<dbReference type="InterPro" id="IPR036890">
    <property type="entry name" value="HATPase_C_sf"/>
</dbReference>
<gene>
    <name evidence="10" type="ORF">GJU39_06820</name>
</gene>
<comment type="catalytic activity">
    <reaction evidence="1">
        <text>ATP + protein L-histidine = ADP + protein N-phospho-L-histidine.</text>
        <dbReference type="EC" id="2.7.13.3"/>
    </reaction>
</comment>
<keyword evidence="8" id="KW-1133">Transmembrane helix</keyword>
<sequence>MRFITGIKGKFVFFTFLLFLFFCIDSFAQNHTKFRKLDSLLILNQAHTQNDSAKVVILEKVYREYLKQRNIAKFEEYSNQVVTLAQKLKLRNFSAYVFSRRASYFHGKTAILQAEENYYLAIADFDIAKNSAMIAGMYLNLGALYSTLPDYAKCLEVNQKAIAIYEQLGDYPSIASCYTNLSSIYQDLGNQSQSLIYLQMALKIFAGENPKSRGVAVVEELIGSAYFEANLAELEKMDVAPGDRLNQALQHYQKSLKIAEFLDDRNITSSVRKCLGDIYNEMGQNDLALAAYQKATQIGKDLDDQSSYVDCLYALGKFYQKQGDYKNALLLFTDSYKIALESNLLDGKKNAAHGLSDTYEALKDYDKSLSFYKQYVILKDQIFNEEKEKEITRRQMQLDFGLKEKDYLYKQKITDVELQKQVLLAKQQQQQLYLKKQELALSDQEKSLQRLTFLKKQLGLEIGQQMQASKFEQAKLQDKYETSLRDKQISKQEQQIRIDWRIKVYLTIGIAFVLLIASVIYFNQRKTKSLNRVINVQKAELEQLNSVKDKIFSVVSHDMRTPVNALISFIQLLEGGNIEQEKLTRYAATLKNNLTYTSSMMENLLNWAASQMQGFNPYKESLNVHQLVNEVINSVHHHAQAKQITVKNNIAENTVCYADANMLSLIIRNLISNATKFTPRNGLITISEKCLEKELQIAVIDNGIGLSDDQLAHFNNLDYSSTAISTPGTEREKGTGLGLLLCRTFVGLMDGKINADKNHPLGTKFTISLPKELC</sequence>
<evidence type="ECO:0000256" key="1">
    <source>
        <dbReference type="ARBA" id="ARBA00000085"/>
    </source>
</evidence>
<accession>A0A7K0FW21</accession>
<dbReference type="SMART" id="SM00387">
    <property type="entry name" value="HATPase_c"/>
    <property type="match status" value="1"/>
</dbReference>
<dbReference type="OrthoDB" id="9810447at2"/>
<feature type="repeat" description="TPR" evidence="7">
    <location>
        <begin position="309"/>
        <end position="342"/>
    </location>
</feature>
<dbReference type="Gene3D" id="3.30.565.10">
    <property type="entry name" value="Histidine kinase-like ATPase, C-terminal domain"/>
    <property type="match status" value="1"/>
</dbReference>
<keyword evidence="7" id="KW-0802">TPR repeat</keyword>
<feature type="repeat" description="TPR" evidence="7">
    <location>
        <begin position="269"/>
        <end position="302"/>
    </location>
</feature>
<evidence type="ECO:0000313" key="11">
    <source>
        <dbReference type="Proteomes" id="UP000487757"/>
    </source>
</evidence>
<keyword evidence="8" id="KW-0472">Membrane</keyword>
<dbReference type="PRINTS" id="PR00344">
    <property type="entry name" value="BCTRLSENSOR"/>
</dbReference>
<keyword evidence="3" id="KW-0597">Phosphoprotein</keyword>
<dbReference type="GO" id="GO:0000155">
    <property type="term" value="F:phosphorelay sensor kinase activity"/>
    <property type="evidence" value="ECO:0007669"/>
    <property type="project" value="InterPro"/>
</dbReference>
<dbReference type="EC" id="2.7.13.3" evidence="2"/>
<dbReference type="Pfam" id="PF02518">
    <property type="entry name" value="HATPase_c"/>
    <property type="match status" value="1"/>
</dbReference>
<dbReference type="Gene3D" id="1.25.40.10">
    <property type="entry name" value="Tetratricopeptide repeat domain"/>
    <property type="match status" value="2"/>
</dbReference>
<dbReference type="EMBL" id="WKKH01000007">
    <property type="protein sequence ID" value="MRX75797.1"/>
    <property type="molecule type" value="Genomic_DNA"/>
</dbReference>
<dbReference type="CDD" id="cd00082">
    <property type="entry name" value="HisKA"/>
    <property type="match status" value="1"/>
</dbReference>
<dbReference type="InterPro" id="IPR050736">
    <property type="entry name" value="Sensor_HK_Regulatory"/>
</dbReference>
<evidence type="ECO:0000256" key="3">
    <source>
        <dbReference type="ARBA" id="ARBA00022553"/>
    </source>
</evidence>
<keyword evidence="6" id="KW-0902">Two-component regulatory system</keyword>
<evidence type="ECO:0000256" key="2">
    <source>
        <dbReference type="ARBA" id="ARBA00012438"/>
    </source>
</evidence>
<dbReference type="SMART" id="SM00028">
    <property type="entry name" value="TPR"/>
    <property type="match status" value="4"/>
</dbReference>
<evidence type="ECO:0000313" key="10">
    <source>
        <dbReference type="EMBL" id="MRX75797.1"/>
    </source>
</evidence>
<dbReference type="RefSeq" id="WP_154279956.1">
    <property type="nucleotide sequence ID" value="NZ_JBHUJQ010000001.1"/>
</dbReference>
<dbReference type="InterPro" id="IPR004358">
    <property type="entry name" value="Sig_transdc_His_kin-like_C"/>
</dbReference>
<dbReference type="Proteomes" id="UP000487757">
    <property type="component" value="Unassembled WGS sequence"/>
</dbReference>
<dbReference type="Pfam" id="PF00512">
    <property type="entry name" value="HisKA"/>
    <property type="match status" value="1"/>
</dbReference>
<evidence type="ECO:0000256" key="8">
    <source>
        <dbReference type="SAM" id="Phobius"/>
    </source>
</evidence>
<organism evidence="10 11">
    <name type="scientific">Pedobacter petrophilus</name>
    <dbReference type="NCBI Taxonomy" id="1908241"/>
    <lineage>
        <taxon>Bacteria</taxon>
        <taxon>Pseudomonadati</taxon>
        <taxon>Bacteroidota</taxon>
        <taxon>Sphingobacteriia</taxon>
        <taxon>Sphingobacteriales</taxon>
        <taxon>Sphingobacteriaceae</taxon>
        <taxon>Pedobacter</taxon>
    </lineage>
</organism>
<evidence type="ECO:0000259" key="9">
    <source>
        <dbReference type="PROSITE" id="PS50109"/>
    </source>
</evidence>
<proteinExistence type="predicted"/>
<dbReference type="SMART" id="SM00388">
    <property type="entry name" value="HisKA"/>
    <property type="match status" value="1"/>
</dbReference>
<keyword evidence="8" id="KW-0812">Transmembrane</keyword>
<reference evidence="10 11" key="1">
    <citation type="submission" date="2019-11" db="EMBL/GenBank/DDBJ databases">
        <title>Pedobacter petrophilus genome.</title>
        <authorList>
            <person name="Feldbauer M.J."/>
            <person name="Newman J.D."/>
        </authorList>
    </citation>
    <scope>NUCLEOTIDE SEQUENCE [LARGE SCALE GENOMIC DNA]</scope>
    <source>
        <strain evidence="10 11">LMG 29686</strain>
    </source>
</reference>
<protein>
    <recommendedName>
        <fullName evidence="2">histidine kinase</fullName>
        <ecNumber evidence="2">2.7.13.3</ecNumber>
    </recommendedName>
</protein>
<keyword evidence="4" id="KW-0808">Transferase</keyword>
<feature type="transmembrane region" description="Helical" evidence="8">
    <location>
        <begin position="504"/>
        <end position="522"/>
    </location>
</feature>
<dbReference type="InterPro" id="IPR011990">
    <property type="entry name" value="TPR-like_helical_dom_sf"/>
</dbReference>
<feature type="domain" description="Histidine kinase" evidence="9">
    <location>
        <begin position="554"/>
        <end position="773"/>
    </location>
</feature>
<dbReference type="PROSITE" id="PS50005">
    <property type="entry name" value="TPR"/>
    <property type="match status" value="2"/>
</dbReference>
<dbReference type="InterPro" id="IPR005467">
    <property type="entry name" value="His_kinase_dom"/>
</dbReference>
<dbReference type="AlphaFoldDB" id="A0A7K0FW21"/>
<dbReference type="PROSITE" id="PS50109">
    <property type="entry name" value="HIS_KIN"/>
    <property type="match status" value="1"/>
</dbReference>
<keyword evidence="11" id="KW-1185">Reference proteome</keyword>
<dbReference type="InterPro" id="IPR036097">
    <property type="entry name" value="HisK_dim/P_sf"/>
</dbReference>
<name>A0A7K0FW21_9SPHI</name>
<dbReference type="Pfam" id="PF13424">
    <property type="entry name" value="TPR_12"/>
    <property type="match status" value="3"/>
</dbReference>
<dbReference type="InterPro" id="IPR019734">
    <property type="entry name" value="TPR_rpt"/>
</dbReference>
<dbReference type="SUPFAM" id="SSF55874">
    <property type="entry name" value="ATPase domain of HSP90 chaperone/DNA topoisomerase II/histidine kinase"/>
    <property type="match status" value="1"/>
</dbReference>
<dbReference type="PANTHER" id="PTHR43711:SF31">
    <property type="entry name" value="HISTIDINE KINASE"/>
    <property type="match status" value="1"/>
</dbReference>
<dbReference type="InterPro" id="IPR003594">
    <property type="entry name" value="HATPase_dom"/>
</dbReference>
<evidence type="ECO:0000256" key="5">
    <source>
        <dbReference type="ARBA" id="ARBA00022777"/>
    </source>
</evidence>
<dbReference type="InterPro" id="IPR003661">
    <property type="entry name" value="HisK_dim/P_dom"/>
</dbReference>
<comment type="caution">
    <text evidence="10">The sequence shown here is derived from an EMBL/GenBank/DDBJ whole genome shotgun (WGS) entry which is preliminary data.</text>
</comment>
<dbReference type="PANTHER" id="PTHR43711">
    <property type="entry name" value="TWO-COMPONENT HISTIDINE KINASE"/>
    <property type="match status" value="1"/>
</dbReference>
<dbReference type="CDD" id="cd00075">
    <property type="entry name" value="HATPase"/>
    <property type="match status" value="1"/>
</dbReference>
<keyword evidence="5" id="KW-0418">Kinase</keyword>
<evidence type="ECO:0000256" key="7">
    <source>
        <dbReference type="PROSITE-ProRule" id="PRU00339"/>
    </source>
</evidence>